<protein>
    <submittedName>
        <fullName evidence="1">Uncharacterized protein</fullName>
    </submittedName>
</protein>
<dbReference type="EMBL" id="KY984068">
    <property type="protein sequence ID" value="ARW58840.1"/>
    <property type="molecule type" value="Genomic_DNA"/>
</dbReference>
<proteinExistence type="predicted"/>
<reference evidence="1 2" key="1">
    <citation type="submission" date="2017-04" db="EMBL/GenBank/DDBJ databases">
        <authorList>
            <person name="Afonso C.L."/>
            <person name="Miller P.J."/>
            <person name="Scott M.A."/>
            <person name="Spackman E."/>
            <person name="Goraichik I."/>
            <person name="Dimitrov K.M."/>
            <person name="Suarez D.L."/>
            <person name="Swayne D.E."/>
        </authorList>
    </citation>
    <scope>NUCLEOTIDE SEQUENCE [LARGE SCALE GENOMIC DNA]</scope>
</reference>
<name>A0A2H4IBH7_9CAUD</name>
<dbReference type="Proteomes" id="UP000240568">
    <property type="component" value="Segment"/>
</dbReference>
<gene>
    <name evidence="1" type="ORF">Y3_200</name>
</gene>
<sequence length="82" mass="9176">MCVFNKEDLDLPNAGLKEPKDKVYPPSFYCESWSCSVKYPSTRGHDVQHTFYGSTEADVRQKVAAFVADNPEVNVNTGKSCQ</sequence>
<evidence type="ECO:0000313" key="2">
    <source>
        <dbReference type="Proteomes" id="UP000240568"/>
    </source>
</evidence>
<accession>A0A2H4IBH7</accession>
<evidence type="ECO:0000313" key="1">
    <source>
        <dbReference type="EMBL" id="ARW58840.1"/>
    </source>
</evidence>
<organism evidence="1 2">
    <name type="scientific">Erwinia phage vB_EamM_Y3</name>
    <dbReference type="NCBI Taxonomy" id="1983553"/>
    <lineage>
        <taxon>Viruses</taxon>
        <taxon>Duplodnaviria</taxon>
        <taxon>Heunggongvirae</taxon>
        <taxon>Uroviricota</taxon>
        <taxon>Caudoviricetes</taxon>
        <taxon>Sasquatchvirus</taxon>
        <taxon>Sasquatchvirus Y3</taxon>
    </lineage>
</organism>
<keyword evidence="2" id="KW-1185">Reference proteome</keyword>